<evidence type="ECO:0000256" key="2">
    <source>
        <dbReference type="ARBA" id="ARBA00022452"/>
    </source>
</evidence>
<dbReference type="Pfam" id="PF07244">
    <property type="entry name" value="POTRA"/>
    <property type="match status" value="1"/>
</dbReference>
<dbReference type="Pfam" id="PF01103">
    <property type="entry name" value="Omp85"/>
    <property type="match status" value="1"/>
</dbReference>
<feature type="domain" description="POTRA" evidence="7">
    <location>
        <begin position="200"/>
        <end position="266"/>
    </location>
</feature>
<keyword evidence="5" id="KW-0732">Signal</keyword>
<evidence type="ECO:0000256" key="4">
    <source>
        <dbReference type="ARBA" id="ARBA00023136"/>
    </source>
</evidence>
<dbReference type="EMBL" id="WIXK01000003">
    <property type="protein sequence ID" value="MQY42230.1"/>
    <property type="molecule type" value="Genomic_DNA"/>
</dbReference>
<evidence type="ECO:0000313" key="8">
    <source>
        <dbReference type="EMBL" id="MQY42230.1"/>
    </source>
</evidence>
<evidence type="ECO:0000256" key="5">
    <source>
        <dbReference type="SAM" id="SignalP"/>
    </source>
</evidence>
<evidence type="ECO:0000256" key="3">
    <source>
        <dbReference type="ARBA" id="ARBA00022692"/>
    </source>
</evidence>
<evidence type="ECO:0000259" key="7">
    <source>
        <dbReference type="Pfam" id="PF07244"/>
    </source>
</evidence>
<dbReference type="PANTHER" id="PTHR12815:SF18">
    <property type="entry name" value="SORTING AND ASSEMBLY MACHINERY COMPONENT 50 HOMOLOG"/>
    <property type="match status" value="1"/>
</dbReference>
<comment type="caution">
    <text evidence="8">The sequence shown here is derived from an EMBL/GenBank/DDBJ whole genome shotgun (WGS) entry which is preliminary data.</text>
</comment>
<keyword evidence="3" id="KW-0812">Transmembrane</keyword>
<dbReference type="InterPro" id="IPR010827">
    <property type="entry name" value="BamA/TamA_POTRA"/>
</dbReference>
<name>A0A844AKJ2_9RHOB</name>
<keyword evidence="4" id="KW-0472">Membrane</keyword>
<accession>A0A844AKJ2</accession>
<keyword evidence="9" id="KW-1185">Reference proteome</keyword>
<protein>
    <submittedName>
        <fullName evidence="8">BamA/TamA family outer membrane protein</fullName>
    </submittedName>
</protein>
<feature type="domain" description="Bacterial surface antigen (D15)" evidence="6">
    <location>
        <begin position="401"/>
        <end position="593"/>
    </location>
</feature>
<dbReference type="InterPro" id="IPR000184">
    <property type="entry name" value="Bac_surfAg_D15"/>
</dbReference>
<comment type="subcellular location">
    <subcellularLocation>
        <location evidence="1">Membrane</location>
    </subcellularLocation>
</comment>
<organism evidence="8 9">
    <name type="scientific">Tritonibacter aquimaris</name>
    <dbReference type="NCBI Taxonomy" id="2663379"/>
    <lineage>
        <taxon>Bacteria</taxon>
        <taxon>Pseudomonadati</taxon>
        <taxon>Pseudomonadota</taxon>
        <taxon>Alphaproteobacteria</taxon>
        <taxon>Rhodobacterales</taxon>
        <taxon>Paracoccaceae</taxon>
        <taxon>Tritonibacter</taxon>
    </lineage>
</organism>
<feature type="signal peptide" evidence="5">
    <location>
        <begin position="1"/>
        <end position="25"/>
    </location>
</feature>
<evidence type="ECO:0000259" key="6">
    <source>
        <dbReference type="Pfam" id="PF01103"/>
    </source>
</evidence>
<sequence>MKLAKALPRWTLAIFISCAALPAFSLETQFTATGADTDLKNRLKRASTVTNISKKAATQDVLAAALSDYRSLVQVLYDEGYFAPIVSIKLDGREAAALNPLALPQTINSVNVAVQPGPTFQLGRAEIAPLPNNTELPEGFRSGERATTGVLRDAATAGISAWRDAGHAKARIQQQNISANHRTNQLSADIRIAPGAELKLGRLLIEGQSDVRPDAIQRIAGFPTGETFHPDLISKSAERLRRTGAFASVALREAENANPNDTLDVTAAISDLPKRRLTFGTELSSSDGVELSASWIHRNLFGGAERLTFEARLSGIGGTSDIDGRVAVRLDRPATLGPDDNMFYLLEAERLDEEHFSAVQGIGTIGVRRLYSDTLTGEISAGFASILATDAFGKRRFKYLLARARLEQDLRDNRVSATDGTYLLAQAVPFVGIDGTESGLQLVGDGRIYRSLGERLVIAGRVQFGSVLGPSLSEVSPTLGFFSGGAGTVRGHEFQSLGVPAGSDTAAGRGFLALSAEIRRQVSDKISLVGFYDVGLISDQSFLREGNNQHAGAGFGLRYDITGIGPLRLDLAVPVSGGSGDGLQFYIGVGQAF</sequence>
<feature type="chain" id="PRO_5032535523" evidence="5">
    <location>
        <begin position="26"/>
        <end position="593"/>
    </location>
</feature>
<dbReference type="PANTHER" id="PTHR12815">
    <property type="entry name" value="SORTING AND ASSEMBLY MACHINERY SAMM50 PROTEIN FAMILY MEMBER"/>
    <property type="match status" value="1"/>
</dbReference>
<dbReference type="AlphaFoldDB" id="A0A844AKJ2"/>
<dbReference type="GO" id="GO:0019867">
    <property type="term" value="C:outer membrane"/>
    <property type="evidence" value="ECO:0007669"/>
    <property type="project" value="InterPro"/>
</dbReference>
<evidence type="ECO:0000256" key="1">
    <source>
        <dbReference type="ARBA" id="ARBA00004370"/>
    </source>
</evidence>
<dbReference type="InterPro" id="IPR039910">
    <property type="entry name" value="D15-like"/>
</dbReference>
<reference evidence="8 9" key="1">
    <citation type="submission" date="2019-10" db="EMBL/GenBank/DDBJ databases">
        <title>Epibacterium sp. nov., isolated from seawater.</title>
        <authorList>
            <person name="Zhang X."/>
            <person name="Li N."/>
        </authorList>
    </citation>
    <scope>NUCLEOTIDE SEQUENCE [LARGE SCALE GENOMIC DNA]</scope>
    <source>
        <strain evidence="8 9">SM1969</strain>
    </source>
</reference>
<dbReference type="Gene3D" id="3.10.20.310">
    <property type="entry name" value="membrane protein fhac"/>
    <property type="match status" value="1"/>
</dbReference>
<gene>
    <name evidence="8" type="ORF">GG681_06220</name>
</gene>
<dbReference type="RefSeq" id="WP_153546232.1">
    <property type="nucleotide sequence ID" value="NZ_WIXK01000003.1"/>
</dbReference>
<keyword evidence="2" id="KW-1134">Transmembrane beta strand</keyword>
<evidence type="ECO:0000313" key="9">
    <source>
        <dbReference type="Proteomes" id="UP000436694"/>
    </source>
</evidence>
<proteinExistence type="predicted"/>
<dbReference type="Proteomes" id="UP000436694">
    <property type="component" value="Unassembled WGS sequence"/>
</dbReference>
<dbReference type="Gene3D" id="2.40.160.50">
    <property type="entry name" value="membrane protein fhac: a member of the omp85/tpsb transporter family"/>
    <property type="match status" value="1"/>
</dbReference>